<dbReference type="AlphaFoldDB" id="A0A447UW22"/>
<sequence length="62" mass="6731">MNKKLIKPARPGLRVRKADGSLLNADGEILAVAAYWRRRESEGDVVITAPSKPKSGKADKEA</sequence>
<dbReference type="InterPro" id="IPR024400">
    <property type="entry name" value="DUF2635"/>
</dbReference>
<name>A0A447UW22_CITKO</name>
<evidence type="ECO:0000313" key="2">
    <source>
        <dbReference type="EMBL" id="VEB94889.1"/>
    </source>
</evidence>
<gene>
    <name evidence="1" type="ORF">NCTC11075_00011</name>
    <name evidence="2" type="ORF">NCTC11075_05823</name>
</gene>
<protein>
    <submittedName>
        <fullName evidence="2">Protein of uncharacterized function (DUF2635)</fullName>
    </submittedName>
</protein>
<dbReference type="Proteomes" id="UP000270272">
    <property type="component" value="Chromosome"/>
</dbReference>
<proteinExistence type="predicted"/>
<organism evidence="2 3">
    <name type="scientific">Citrobacter koseri</name>
    <name type="common">Citrobacter diversus</name>
    <dbReference type="NCBI Taxonomy" id="545"/>
    <lineage>
        <taxon>Bacteria</taxon>
        <taxon>Pseudomonadati</taxon>
        <taxon>Pseudomonadota</taxon>
        <taxon>Gammaproteobacteria</taxon>
        <taxon>Enterobacterales</taxon>
        <taxon>Enterobacteriaceae</taxon>
        <taxon>Citrobacter</taxon>
    </lineage>
</organism>
<accession>A0A447UW22</accession>
<dbReference type="EMBL" id="LR134204">
    <property type="protein sequence ID" value="VEB83034.1"/>
    <property type="molecule type" value="Genomic_DNA"/>
</dbReference>
<evidence type="ECO:0000313" key="3">
    <source>
        <dbReference type="Proteomes" id="UP000270272"/>
    </source>
</evidence>
<dbReference type="EMBL" id="LR134204">
    <property type="protein sequence ID" value="VEB94889.1"/>
    <property type="molecule type" value="Genomic_DNA"/>
</dbReference>
<dbReference type="Pfam" id="PF10948">
    <property type="entry name" value="DUF2635"/>
    <property type="match status" value="1"/>
</dbReference>
<reference evidence="2 3" key="1">
    <citation type="submission" date="2018-12" db="EMBL/GenBank/DDBJ databases">
        <authorList>
            <consortium name="Pathogen Informatics"/>
        </authorList>
    </citation>
    <scope>NUCLEOTIDE SEQUENCE [LARGE SCALE GENOMIC DNA]</scope>
    <source>
        <strain evidence="2 3">NCTC11075</strain>
    </source>
</reference>
<evidence type="ECO:0000313" key="1">
    <source>
        <dbReference type="EMBL" id="VEB83034.1"/>
    </source>
</evidence>